<comment type="subunit">
    <text evidence="11">Composed of 13 different subunits. Subunits NuoCD, E, F, and G constitute the peripheral sector of the complex.</text>
</comment>
<dbReference type="InterPro" id="IPR050123">
    <property type="entry name" value="Prok_molybdopt-oxidoreductase"/>
</dbReference>
<dbReference type="InterPro" id="IPR001041">
    <property type="entry name" value="2Fe-2S_ferredoxin-type"/>
</dbReference>
<evidence type="ECO:0000259" key="16">
    <source>
        <dbReference type="PROSITE" id="PS51839"/>
    </source>
</evidence>
<sequence length="795" mass="86193">MVKIEIDGTEFHVEAGKMVIQAADEAGIYIPRFCYHKKLSIAANCRMCLVEVEKARKPMPACATPVADGMKVFTDSPRAIAAQKGVMEFLLINHPLDCPICDQGGECELQDLAMDYGNDISRFTERKRVVKDKDIGPLIQTDLTRCIHCTRCVRFGQEVAGIKELGATGRGEHMEIGTYIEHSLVSELSGNVIDLCPVGALTDKPFRYRARAWEMIGHPAISPHDSVGTNIELHVRRNEVMRVVPRDNEAVNETWIADRDRYSCHGLAHKERLHRPLVKREGQWQESDWEEALEAAAKGLQRVAEDAGSTQLGGLASPCATVEELYLFQRLMRGLHSNNVDHRLRRQDFRDQESEPQTAPLGCTIEEMEQSDCILIVGANVQKEQPLFGVRFRKAALQGAALMFINPVDYPMHFPVAEKVITGPEGMVRALAGIAKSLAESRGEALEAGWASLLADIQPSETEQAMADQLANALRGRVFLGGLAEGHPDLSVLRALAGLVGELSGCQLGFFPSGGNGVGAALAGALPHRGPGGGRLPVRGLHGQAMLERDLRGFLLLAVEPEFDCANPLLAQKALGNADFVVSLTAFRSPAMLEYADVLLPIGTFVETSGAYVNAEGRWQSFSGAVSPPGEARPAWKVLRVLANILQIPGFDYLSSEEIHDELRGQIENAIKPPGISPWRPESLDFGHTKDNGELVRIAEVAIYGTDGLVRRSQVLQETPDGLAARRAYMHSADASRLGLSGAKRVRVSQGGAQVTLPLVIDDSVAEGCLRLAAGFAEAAALGASFAPIKVSGTE</sequence>
<dbReference type="Gene3D" id="3.40.50.740">
    <property type="match status" value="2"/>
</dbReference>
<evidence type="ECO:0000256" key="6">
    <source>
        <dbReference type="ARBA" id="ARBA00022723"/>
    </source>
</evidence>
<dbReference type="Pfam" id="PF13510">
    <property type="entry name" value="Fer2_4"/>
    <property type="match status" value="1"/>
</dbReference>
<comment type="function">
    <text evidence="13">NDH-1 shuttles electrons from NADH, via FMN and iron-sulfur (Fe-S) centers, to quinones in the respiratory chain. Couples the redox reaction to proton translocation (for every two electrons transferred, four hydrogen ions are translocated across the cytoplasmic membrane), and thus conserves the redox energy in a proton gradient.</text>
</comment>
<dbReference type="Pfam" id="PF10588">
    <property type="entry name" value="NADH-G_4Fe-4S_3"/>
    <property type="match status" value="1"/>
</dbReference>
<dbReference type="PROSITE" id="PS51669">
    <property type="entry name" value="4FE4S_MOW_BIS_MGD"/>
    <property type="match status" value="1"/>
</dbReference>
<dbReference type="AlphaFoldDB" id="A0A4P7BWH2"/>
<protein>
    <recommendedName>
        <fullName evidence="13">NADH-quinone oxidoreductase</fullName>
        <ecNumber evidence="13">7.1.1.-</ecNumber>
    </recommendedName>
</protein>
<dbReference type="InterPro" id="IPR009010">
    <property type="entry name" value="Asp_de-COase-like_dom_sf"/>
</dbReference>
<dbReference type="GO" id="GO:0048038">
    <property type="term" value="F:quinone binding"/>
    <property type="evidence" value="ECO:0007669"/>
    <property type="project" value="UniProtKB-UniRule"/>
</dbReference>
<dbReference type="GO" id="GO:0016020">
    <property type="term" value="C:membrane"/>
    <property type="evidence" value="ECO:0007669"/>
    <property type="project" value="InterPro"/>
</dbReference>
<dbReference type="InterPro" id="IPR036010">
    <property type="entry name" value="2Fe-2S_ferredoxin-like_sf"/>
</dbReference>
<feature type="domain" description="2Fe-2S ferredoxin-type" evidence="14">
    <location>
        <begin position="1"/>
        <end position="78"/>
    </location>
</feature>
<reference evidence="17 18" key="1">
    <citation type="submission" date="2019-03" db="EMBL/GenBank/DDBJ databases">
        <title>The genome sequence of Nitrosococcus wardiae strain D1FHST reveals the archetypal metabolic capacity of ammonia-oxidizing Gammaproteobacteria.</title>
        <authorList>
            <person name="Wang L."/>
            <person name="Lim C.K."/>
            <person name="Hanson T.E."/>
            <person name="Dang H."/>
            <person name="Klotz M.G."/>
        </authorList>
    </citation>
    <scope>NUCLEOTIDE SEQUENCE [LARGE SCALE GENOMIC DNA]</scope>
    <source>
        <strain evidence="17 18">D1FHS</strain>
    </source>
</reference>
<dbReference type="InterPro" id="IPR054351">
    <property type="entry name" value="NADH_UbQ_OxRdtase_ferredoxin"/>
</dbReference>
<dbReference type="InterPro" id="IPR019574">
    <property type="entry name" value="NADH_UbQ_OxRdtase_Gsu_4Fe4S-bd"/>
</dbReference>
<keyword evidence="5 13" id="KW-0874">Quinone</keyword>
<dbReference type="PROSITE" id="PS00643">
    <property type="entry name" value="COMPLEX1_75K_3"/>
    <property type="match status" value="1"/>
</dbReference>
<dbReference type="GO" id="GO:0008137">
    <property type="term" value="F:NADH dehydrogenase (ubiquinone) activity"/>
    <property type="evidence" value="ECO:0007669"/>
    <property type="project" value="UniProtKB-UniRule"/>
</dbReference>
<dbReference type="SUPFAM" id="SSF54862">
    <property type="entry name" value="4Fe-4S ferredoxins"/>
    <property type="match status" value="1"/>
</dbReference>
<dbReference type="PANTHER" id="PTHR43105">
    <property type="entry name" value="RESPIRATORY NITRATE REDUCTASE"/>
    <property type="match status" value="1"/>
</dbReference>
<dbReference type="Gene3D" id="3.30.70.20">
    <property type="match status" value="1"/>
</dbReference>
<dbReference type="OrthoDB" id="9810782at2"/>
<dbReference type="SUPFAM" id="SSF53706">
    <property type="entry name" value="Formate dehydrogenase/DMSO reductase, domains 1-3"/>
    <property type="match status" value="1"/>
</dbReference>
<comment type="catalytic activity">
    <reaction evidence="12 13">
        <text>a quinone + NADH + 5 H(+)(in) = a quinol + NAD(+) + 4 H(+)(out)</text>
        <dbReference type="Rhea" id="RHEA:57888"/>
        <dbReference type="ChEBI" id="CHEBI:15378"/>
        <dbReference type="ChEBI" id="CHEBI:24646"/>
        <dbReference type="ChEBI" id="CHEBI:57540"/>
        <dbReference type="ChEBI" id="CHEBI:57945"/>
        <dbReference type="ChEBI" id="CHEBI:132124"/>
    </reaction>
</comment>
<evidence type="ECO:0000256" key="5">
    <source>
        <dbReference type="ARBA" id="ARBA00022719"/>
    </source>
</evidence>
<dbReference type="Pfam" id="PF22151">
    <property type="entry name" value="Fer4_NDSU1"/>
    <property type="match status" value="1"/>
</dbReference>
<keyword evidence="8 13" id="KW-0408">Iron</keyword>
<keyword evidence="9 13" id="KW-0411">Iron-sulfur</keyword>
<gene>
    <name evidence="17" type="ORF">E3U44_02895</name>
</gene>
<dbReference type="SUPFAM" id="SSF50692">
    <property type="entry name" value="ADC-like"/>
    <property type="match status" value="1"/>
</dbReference>
<dbReference type="Pfam" id="PF22117">
    <property type="entry name" value="Fer4_Nqo3"/>
    <property type="match status" value="1"/>
</dbReference>
<dbReference type="PANTHER" id="PTHR43105:SF13">
    <property type="entry name" value="NADH-UBIQUINONE OXIDOREDUCTASE 75 KDA SUBUNIT, MITOCHONDRIAL"/>
    <property type="match status" value="1"/>
</dbReference>
<name>A0A4P7BWH2_9GAMM</name>
<keyword evidence="18" id="KW-1185">Reference proteome</keyword>
<dbReference type="InterPro" id="IPR010228">
    <property type="entry name" value="NADH_UbQ_OxRdtase_Gsu"/>
</dbReference>
<dbReference type="FunFam" id="3.10.20.740:FF:000001">
    <property type="entry name" value="NADH-quinone oxidoreductase subunit G"/>
    <property type="match status" value="1"/>
</dbReference>
<dbReference type="Proteomes" id="UP000294325">
    <property type="component" value="Chromosome"/>
</dbReference>
<dbReference type="PROSITE" id="PS51085">
    <property type="entry name" value="2FE2S_FER_2"/>
    <property type="match status" value="1"/>
</dbReference>
<evidence type="ECO:0000259" key="14">
    <source>
        <dbReference type="PROSITE" id="PS51085"/>
    </source>
</evidence>
<dbReference type="GO" id="GO:0042773">
    <property type="term" value="P:ATP synthesis coupled electron transport"/>
    <property type="evidence" value="ECO:0007669"/>
    <property type="project" value="InterPro"/>
</dbReference>
<accession>A0A4P7BWH2</accession>
<dbReference type="PROSITE" id="PS51839">
    <property type="entry name" value="4FE4S_HC3"/>
    <property type="match status" value="1"/>
</dbReference>
<dbReference type="EMBL" id="CP038033">
    <property type="protein sequence ID" value="QBQ53569.1"/>
    <property type="molecule type" value="Genomic_DNA"/>
</dbReference>
<dbReference type="CDD" id="cd00207">
    <property type="entry name" value="fer2"/>
    <property type="match status" value="1"/>
</dbReference>
<evidence type="ECO:0000256" key="1">
    <source>
        <dbReference type="ARBA" id="ARBA00001966"/>
    </source>
</evidence>
<evidence type="ECO:0000256" key="11">
    <source>
        <dbReference type="ARBA" id="ARBA00026021"/>
    </source>
</evidence>
<evidence type="ECO:0000313" key="18">
    <source>
        <dbReference type="Proteomes" id="UP000294325"/>
    </source>
</evidence>
<proteinExistence type="inferred from homology"/>
<dbReference type="Pfam" id="PF00384">
    <property type="entry name" value="Molybdopterin"/>
    <property type="match status" value="1"/>
</dbReference>
<keyword evidence="4 13" id="KW-0001">2Fe-2S</keyword>
<keyword evidence="3 13" id="KW-0004">4Fe-4S</keyword>
<dbReference type="Gene3D" id="3.40.228.10">
    <property type="entry name" value="Dimethylsulfoxide Reductase, domain 2"/>
    <property type="match status" value="1"/>
</dbReference>
<evidence type="ECO:0000256" key="3">
    <source>
        <dbReference type="ARBA" id="ARBA00022485"/>
    </source>
</evidence>
<feature type="domain" description="4Fe-4S His(Cys)3-ligated-type" evidence="16">
    <location>
        <begin position="78"/>
        <end position="117"/>
    </location>
</feature>
<dbReference type="RefSeq" id="WP_134356583.1">
    <property type="nucleotide sequence ID" value="NZ_CP038033.1"/>
</dbReference>
<dbReference type="GO" id="GO:0016651">
    <property type="term" value="F:oxidoreductase activity, acting on NAD(P)H"/>
    <property type="evidence" value="ECO:0007669"/>
    <property type="project" value="InterPro"/>
</dbReference>
<dbReference type="InterPro" id="IPR006963">
    <property type="entry name" value="Mopterin_OxRdtase_4Fe-4S_dom"/>
</dbReference>
<comment type="cofactor">
    <cofactor evidence="13">
        <name>[2Fe-2S] cluster</name>
        <dbReference type="ChEBI" id="CHEBI:190135"/>
    </cofactor>
    <text evidence="13">Binds 1 [2Fe-2S] cluster per subunit.</text>
</comment>
<comment type="similarity">
    <text evidence="2 13">Belongs to the complex I 75 kDa subunit family.</text>
</comment>
<dbReference type="GO" id="GO:0046872">
    <property type="term" value="F:metal ion binding"/>
    <property type="evidence" value="ECO:0007669"/>
    <property type="project" value="UniProtKB-UniRule"/>
</dbReference>
<dbReference type="CDD" id="cd02772">
    <property type="entry name" value="MopB_NDH-1_NuoG2"/>
    <property type="match status" value="1"/>
</dbReference>
<keyword evidence="10 13" id="KW-0520">NAD</keyword>
<dbReference type="KEGG" id="nwr:E3U44_02895"/>
<evidence type="ECO:0000259" key="15">
    <source>
        <dbReference type="PROSITE" id="PS51669"/>
    </source>
</evidence>
<keyword evidence="7 13" id="KW-1278">Translocase</keyword>
<evidence type="ECO:0000256" key="12">
    <source>
        <dbReference type="ARBA" id="ARBA00047712"/>
    </source>
</evidence>
<dbReference type="Gene3D" id="3.10.20.740">
    <property type="match status" value="1"/>
</dbReference>
<dbReference type="InterPro" id="IPR006656">
    <property type="entry name" value="Mopterin_OxRdtase"/>
</dbReference>
<dbReference type="PROSITE" id="PS00642">
    <property type="entry name" value="COMPLEX1_75K_2"/>
    <property type="match status" value="1"/>
</dbReference>
<evidence type="ECO:0000256" key="4">
    <source>
        <dbReference type="ARBA" id="ARBA00022714"/>
    </source>
</evidence>
<dbReference type="FunFam" id="3.30.70.20:FF:000002">
    <property type="entry name" value="NADH-ubiquinone oxidoreductase 75 kDa subunit"/>
    <property type="match status" value="1"/>
</dbReference>
<evidence type="ECO:0000256" key="10">
    <source>
        <dbReference type="ARBA" id="ARBA00023027"/>
    </source>
</evidence>
<feature type="domain" description="4Fe-4S Mo/W bis-MGD-type" evidence="15">
    <location>
        <begin position="215"/>
        <end position="271"/>
    </location>
</feature>
<evidence type="ECO:0000256" key="2">
    <source>
        <dbReference type="ARBA" id="ARBA00005404"/>
    </source>
</evidence>
<keyword evidence="17" id="KW-0560">Oxidoreductase</keyword>
<dbReference type="NCBIfam" id="TIGR01973">
    <property type="entry name" value="NuoG"/>
    <property type="match status" value="1"/>
</dbReference>
<dbReference type="PROSITE" id="PS00641">
    <property type="entry name" value="COMPLEX1_75K_1"/>
    <property type="match status" value="1"/>
</dbReference>
<dbReference type="InterPro" id="IPR000283">
    <property type="entry name" value="NADH_UbQ_OxRdtase_75kDa_su_CS"/>
</dbReference>
<dbReference type="GO" id="GO:0051539">
    <property type="term" value="F:4 iron, 4 sulfur cluster binding"/>
    <property type="evidence" value="ECO:0007669"/>
    <property type="project" value="UniProtKB-KW"/>
</dbReference>
<evidence type="ECO:0000313" key="17">
    <source>
        <dbReference type="EMBL" id="QBQ53569.1"/>
    </source>
</evidence>
<evidence type="ECO:0000256" key="7">
    <source>
        <dbReference type="ARBA" id="ARBA00022967"/>
    </source>
</evidence>
<organism evidence="17 18">
    <name type="scientific">Nitrosococcus wardiae</name>
    <dbReference type="NCBI Taxonomy" id="1814290"/>
    <lineage>
        <taxon>Bacteria</taxon>
        <taxon>Pseudomonadati</taxon>
        <taxon>Pseudomonadota</taxon>
        <taxon>Gammaproteobacteria</taxon>
        <taxon>Chromatiales</taxon>
        <taxon>Chromatiaceae</taxon>
        <taxon>Nitrosococcus</taxon>
    </lineage>
</organism>
<dbReference type="EC" id="7.1.1.-" evidence="13"/>
<evidence type="ECO:0000256" key="8">
    <source>
        <dbReference type="ARBA" id="ARBA00023004"/>
    </source>
</evidence>
<dbReference type="GO" id="GO:0051537">
    <property type="term" value="F:2 iron, 2 sulfur cluster binding"/>
    <property type="evidence" value="ECO:0007669"/>
    <property type="project" value="UniProtKB-UniRule"/>
</dbReference>
<keyword evidence="6 13" id="KW-0479">Metal-binding</keyword>
<dbReference type="SMART" id="SM00929">
    <property type="entry name" value="NADH-G_4Fe-4S_3"/>
    <property type="match status" value="1"/>
</dbReference>
<comment type="cofactor">
    <cofactor evidence="1 13">
        <name>[4Fe-4S] cluster</name>
        <dbReference type="ChEBI" id="CHEBI:49883"/>
    </cofactor>
</comment>
<dbReference type="SUPFAM" id="SSF54292">
    <property type="entry name" value="2Fe-2S ferredoxin-like"/>
    <property type="match status" value="1"/>
</dbReference>
<evidence type="ECO:0000256" key="13">
    <source>
        <dbReference type="RuleBase" id="RU003525"/>
    </source>
</evidence>
<evidence type="ECO:0000256" key="9">
    <source>
        <dbReference type="ARBA" id="ARBA00023014"/>
    </source>
</evidence>